<dbReference type="RefSeq" id="WP_161036960.1">
    <property type="nucleotide sequence ID" value="NZ_WWCL01000005.1"/>
</dbReference>
<proteinExistence type="predicted"/>
<dbReference type="AlphaFoldDB" id="A0A845I559"/>
<dbReference type="SUPFAM" id="SSF48452">
    <property type="entry name" value="TPR-like"/>
    <property type="match status" value="2"/>
</dbReference>
<dbReference type="InterPro" id="IPR011990">
    <property type="entry name" value="TPR-like_helical_dom_sf"/>
</dbReference>
<accession>A0A845I559</accession>
<dbReference type="InterPro" id="IPR019734">
    <property type="entry name" value="TPR_rpt"/>
</dbReference>
<evidence type="ECO:0000259" key="2">
    <source>
        <dbReference type="Pfam" id="PF20698"/>
    </source>
</evidence>
<evidence type="ECO:0000313" key="4">
    <source>
        <dbReference type="Proteomes" id="UP000444316"/>
    </source>
</evidence>
<dbReference type="Proteomes" id="UP000444316">
    <property type="component" value="Unassembled WGS sequence"/>
</dbReference>
<protein>
    <recommendedName>
        <fullName evidence="2">PIN domain-containing protein</fullName>
    </recommendedName>
</protein>
<sequence length="1075" mass="119893">MDLVREKIREGKTTDALEILNSLGDPSTLKDQFSRFRWYTNKAAIDLANGEHALAAQGCLQAFKLAPGQEVAHFNKVRAHILLDDIQSANAACKEALERFPESATLWSLYIYILDKEGVTSPFDGIPASIAESRDILLMKAELHHKHSEHAEAIELLKKAVELEPDQNDGKRAYLAVALSWAAQDTVQAHFRHMSEEHRELLLNAVSLFEPLEINLPAIQSDHISLEITNNVCAALLLLGEKERARTIVGLSLQRHPLADGLLRIRIGQLAEQNDLSAIRKLTDAHLSELPPILLAQLAEISGNAGELEWHDLVMQEVEAKMHLDKRLEELRAFRALAMSLAGDVEQGLQFARVYVETHPTQMMGQVILAQILQHSGDIETASGEAKKCVGLINDESSRADVIQVAELLYQLKAFVDAVPLYERLVSNPGADTLTWRLLICLLQGDMRAKVRKVLERLSSHVRAQPEFRRIECNLARRTSDWMRMKDLLLLDIAENPDSCDVALGYIGALYQLGESETLKDFLSKDTVFKDSSPENEYEYAKHQIFGGFEQLGMRRIYRLYRNNPSSTKLASYFAALSLMCKNWGALLNAGGANQGSAFELRSGSEVWWVAVEQEGLSAQGGWPEFVETRSPIATALSECQVGDSISISRGFANQTCEIISKTSLIGFAHRKAHEQLKASPLPQGPVWTVSLDSLVNSIKMSNADALKNIQESQMESSIRAYKEARLPLCTLAKGVSVDLISLLVDWKNYNESLMVSSGTPLEINEELNVLKVRSNRYVFDLFTISELVRHDAFDAAVKALGKPLVPASLRAYILQLLHAENSPHTAYRALSRREQIPGIVDPYLGHRKSFLAKLLRVVDMNCELTPVYGPEQLTADQLELSEVLDESNTDIFYLCLERGSVLVSEDFNMRLLAKQVGVKYVLGIQPILMGLRDAGAISDRKYTDAIGRKINDGHYFVNVSARDLLSWANIDRKKVSCLVSTGLKAFQNQHVDFNSVLRVFCEFLVAVSKDSPVVVVARYVELAHASLSSNLQPTGKKVLRQKLGELLQIIYGKGGRKLPVNQRRLFGEFFNKNA</sequence>
<evidence type="ECO:0000256" key="1">
    <source>
        <dbReference type="PROSITE-ProRule" id="PRU00339"/>
    </source>
</evidence>
<dbReference type="InterPro" id="IPR048987">
    <property type="entry name" value="PIN-TPR-GreABC"/>
</dbReference>
<feature type="domain" description="PIN" evidence="2">
    <location>
        <begin position="779"/>
        <end position="915"/>
    </location>
</feature>
<name>A0A845I559_9BURK</name>
<organism evidence="3 4">
    <name type="scientific">Duganella fentianensis</name>
    <dbReference type="NCBI Taxonomy" id="2692177"/>
    <lineage>
        <taxon>Bacteria</taxon>
        <taxon>Pseudomonadati</taxon>
        <taxon>Pseudomonadota</taxon>
        <taxon>Betaproteobacteria</taxon>
        <taxon>Burkholderiales</taxon>
        <taxon>Oxalobacteraceae</taxon>
        <taxon>Telluria group</taxon>
        <taxon>Duganella</taxon>
    </lineage>
</organism>
<keyword evidence="4" id="KW-1185">Reference proteome</keyword>
<dbReference type="EMBL" id="WWCL01000005">
    <property type="protein sequence ID" value="MYN47567.1"/>
    <property type="molecule type" value="Genomic_DNA"/>
</dbReference>
<feature type="repeat" description="TPR" evidence="1">
    <location>
        <begin position="134"/>
        <end position="167"/>
    </location>
</feature>
<dbReference type="PROSITE" id="PS50005">
    <property type="entry name" value="TPR"/>
    <property type="match status" value="1"/>
</dbReference>
<dbReference type="Pfam" id="PF20698">
    <property type="entry name" value="PIN-TPR-GreABC"/>
    <property type="match status" value="1"/>
</dbReference>
<keyword evidence="1" id="KW-0802">TPR repeat</keyword>
<comment type="caution">
    <text evidence="3">The sequence shown here is derived from an EMBL/GenBank/DDBJ whole genome shotgun (WGS) entry which is preliminary data.</text>
</comment>
<dbReference type="SMART" id="SM00028">
    <property type="entry name" value="TPR"/>
    <property type="match status" value="3"/>
</dbReference>
<dbReference type="Gene3D" id="1.25.40.10">
    <property type="entry name" value="Tetratricopeptide repeat domain"/>
    <property type="match status" value="2"/>
</dbReference>
<evidence type="ECO:0000313" key="3">
    <source>
        <dbReference type="EMBL" id="MYN47567.1"/>
    </source>
</evidence>
<reference evidence="3" key="1">
    <citation type="submission" date="2019-12" db="EMBL/GenBank/DDBJ databases">
        <title>Novel species isolated from a subtropical stream in China.</title>
        <authorList>
            <person name="Lu H."/>
        </authorList>
    </citation>
    <scope>NUCLEOTIDE SEQUENCE [LARGE SCALE GENOMIC DNA]</scope>
    <source>
        <strain evidence="3">FT93W</strain>
    </source>
</reference>
<gene>
    <name evidence="3" type="ORF">GTP23_21195</name>
</gene>